<dbReference type="eggNOG" id="ENOG502Z8I9">
    <property type="taxonomic scope" value="Bacteria"/>
</dbReference>
<dbReference type="RefSeq" id="WP_013632480.1">
    <property type="nucleotide sequence ID" value="NC_015177.1"/>
</dbReference>
<dbReference type="PANTHER" id="PTHR38016">
    <property type="entry name" value="UNNAMED PRODUCT"/>
    <property type="match status" value="1"/>
</dbReference>
<evidence type="ECO:0000313" key="2">
    <source>
        <dbReference type="EMBL" id="ADY51981.1"/>
    </source>
</evidence>
<dbReference type="KEGG" id="psn:Pedsa_1416"/>
<dbReference type="Pfam" id="PF18599">
    <property type="entry name" value="LCIB_C_CA"/>
    <property type="match status" value="1"/>
</dbReference>
<dbReference type="InterPro" id="IPR040703">
    <property type="entry name" value="LCIB/C_CA"/>
</dbReference>
<dbReference type="AlphaFoldDB" id="F0S4J0"/>
<dbReference type="Proteomes" id="UP000000310">
    <property type="component" value="Chromosome"/>
</dbReference>
<keyword evidence="3" id="KW-1185">Reference proteome</keyword>
<proteinExistence type="predicted"/>
<evidence type="ECO:0000313" key="3">
    <source>
        <dbReference type="Proteomes" id="UP000000310"/>
    </source>
</evidence>
<dbReference type="EMBL" id="CP002545">
    <property type="protein sequence ID" value="ADY51981.1"/>
    <property type="molecule type" value="Genomic_DNA"/>
</dbReference>
<dbReference type="STRING" id="762903.Pedsa_1416"/>
<accession>F0S4J0</accession>
<reference evidence="2 3" key="1">
    <citation type="journal article" date="2011" name="Stand. Genomic Sci.">
        <title>Complete genome sequence of the gliding, heparinolytic Pedobacter saltans type strain (113).</title>
        <authorList>
            <person name="Liolios K."/>
            <person name="Sikorski J."/>
            <person name="Lu M."/>
            <person name="Nolan M."/>
            <person name="Lapidus A."/>
            <person name="Lucas S."/>
            <person name="Hammon N."/>
            <person name="Deshpande S."/>
            <person name="Cheng J.F."/>
            <person name="Tapia R."/>
            <person name="Han C."/>
            <person name="Goodwin L."/>
            <person name="Pitluck S."/>
            <person name="Huntemann M."/>
            <person name="Ivanova N."/>
            <person name="Pagani I."/>
            <person name="Mavromatis K."/>
            <person name="Ovchinikova G."/>
            <person name="Pati A."/>
            <person name="Chen A."/>
            <person name="Palaniappan K."/>
            <person name="Land M."/>
            <person name="Hauser L."/>
            <person name="Brambilla E.M."/>
            <person name="Kotsyurbenko O."/>
            <person name="Rohde M."/>
            <person name="Tindall B.J."/>
            <person name="Abt B."/>
            <person name="Goker M."/>
            <person name="Detter J.C."/>
            <person name="Woyke T."/>
            <person name="Bristow J."/>
            <person name="Eisen J.A."/>
            <person name="Markowitz V."/>
            <person name="Hugenholtz P."/>
            <person name="Klenk H.P."/>
            <person name="Kyrpides N.C."/>
        </authorList>
    </citation>
    <scope>NUCLEOTIDE SEQUENCE [LARGE SCALE GENOMIC DNA]</scope>
    <source>
        <strain evidence="3">ATCC 51119 / DSM 12145 / JCM 21818 / LMG 10337 / NBRC 100064 / NCIMB 13643</strain>
    </source>
</reference>
<protein>
    <recommendedName>
        <fullName evidence="1">Limiting CO2-inducible protein B/C beta carbonyic anhydrase domain-containing protein</fullName>
    </recommendedName>
</protein>
<feature type="domain" description="Limiting CO2-inducible protein B/C beta carbonyic anhydrase" evidence="1">
    <location>
        <begin position="33"/>
        <end position="232"/>
    </location>
</feature>
<evidence type="ECO:0000259" key="1">
    <source>
        <dbReference type="Pfam" id="PF18599"/>
    </source>
</evidence>
<dbReference type="HOGENOM" id="CLU_078112_0_0_10"/>
<gene>
    <name evidence="2" type="ordered locus">Pedsa_1416</name>
</gene>
<sequence length="254" mass="28694">MQNTIEQLVKKHYPNAKSGEEVTKAYLGFLKEEYKSDLTKMMFATSLCADDINVSTDFRRVLSRPFTLGGMGGLPFAGLTGITAFAHHVPDGGDAFIFYGPHIGITDDGVLGKMRRPGQKHLTNSCGALMLALERMRDKEGVYIPVNNEIDYQQTLLERSVMPFKHQILQAEIPEKEITEVTFGNIYSQVHDLVRISKNEFNCNRVFLLGCVIINTSPEFFDYVDVRTFETLDLKSLKEKELVSILQTEAFKNL</sequence>
<dbReference type="PANTHER" id="PTHR38016:SF1">
    <property type="entry name" value="LIMITING CO2-INDUCIBLE PROTEIN B_C BETA CARBONYIC ANHYDRASE DOMAIN-CONTAINING PROTEIN"/>
    <property type="match status" value="1"/>
</dbReference>
<dbReference type="OrthoDB" id="5570271at2"/>
<name>F0S4J0_PSESL</name>
<organism evidence="2 3">
    <name type="scientific">Pseudopedobacter saltans (strain ATCC 51119 / DSM 12145 / JCM 21818 / CCUG 39354 / LMG 10337 / NBRC 100064 / NCIMB 13643)</name>
    <name type="common">Pedobacter saltans</name>
    <dbReference type="NCBI Taxonomy" id="762903"/>
    <lineage>
        <taxon>Bacteria</taxon>
        <taxon>Pseudomonadati</taxon>
        <taxon>Bacteroidota</taxon>
        <taxon>Sphingobacteriia</taxon>
        <taxon>Sphingobacteriales</taxon>
        <taxon>Sphingobacteriaceae</taxon>
        <taxon>Pseudopedobacter</taxon>
    </lineage>
</organism>
<reference evidence="3" key="2">
    <citation type="submission" date="2011-02" db="EMBL/GenBank/DDBJ databases">
        <title>The complete genome of Pedobacter saltans DSM 12145.</title>
        <authorList>
            <consortium name="US DOE Joint Genome Institute (JGI-PGF)"/>
            <person name="Lucas S."/>
            <person name="Copeland A."/>
            <person name="Lapidus A."/>
            <person name="Bruce D."/>
            <person name="Goodwin L."/>
            <person name="Pitluck S."/>
            <person name="Kyrpides N."/>
            <person name="Mavromatis K."/>
            <person name="Pagani I."/>
            <person name="Ivanova N."/>
            <person name="Ovchinnikova G."/>
            <person name="Lu M."/>
            <person name="Detter J.C."/>
            <person name="Han C."/>
            <person name="Land M."/>
            <person name="Hauser L."/>
            <person name="Markowitz V."/>
            <person name="Cheng J.-F."/>
            <person name="Hugenholtz P."/>
            <person name="Woyke T."/>
            <person name="Wu D."/>
            <person name="Tindall B."/>
            <person name="Pomrenke H.G."/>
            <person name="Brambilla E."/>
            <person name="Klenk H.-P."/>
            <person name="Eisen J.A."/>
        </authorList>
    </citation>
    <scope>NUCLEOTIDE SEQUENCE [LARGE SCALE GENOMIC DNA]</scope>
    <source>
        <strain evidence="3">ATCC 51119 / DSM 12145 / JCM 21818 / LMG 10337 / NBRC 100064 / NCIMB 13643</strain>
    </source>
</reference>